<dbReference type="PROSITE" id="PS51257">
    <property type="entry name" value="PROKAR_LIPOPROTEIN"/>
    <property type="match status" value="1"/>
</dbReference>
<dbReference type="AlphaFoldDB" id="A0A387FS11"/>
<sequence length="100" mass="10666">MRPETDELATNFTLPAIRSGLALPPVLAASCGSDKRAFTPFSRHSSDTVTWTPNCGGHANNHATKLCKSLFSPELRHTVVNRMLSIAAPHLGSPQAFAAP</sequence>
<reference evidence="1 2" key="1">
    <citation type="submission" date="2018-10" db="EMBL/GenBank/DDBJ databases">
        <title>Rhizobium etli, R. leguminosarum and a new Rhizobium genospecies from Phaseolus dumosus.</title>
        <authorList>
            <person name="Ramirez-Puebla S.T."/>
            <person name="Rogel-Hernandez M.A."/>
            <person name="Guerrero G."/>
            <person name="Ormeno-Orrillo E."/>
            <person name="Martinez-Romero J.C."/>
            <person name="Negrete-Yankelevich S."/>
            <person name="Martinez-Romero E."/>
        </authorList>
    </citation>
    <scope>NUCLEOTIDE SEQUENCE [LARGE SCALE GENOMIC DNA]</scope>
    <source>
        <strain evidence="1 2">CCGE525</strain>
    </source>
</reference>
<gene>
    <name evidence="1" type="ORF">CCGE525_06630</name>
</gene>
<organism evidence="1 2">
    <name type="scientific">Rhizobium jaguaris</name>
    <dbReference type="NCBI Taxonomy" id="1312183"/>
    <lineage>
        <taxon>Bacteria</taxon>
        <taxon>Pseudomonadati</taxon>
        <taxon>Pseudomonadota</taxon>
        <taxon>Alphaproteobacteria</taxon>
        <taxon>Hyphomicrobiales</taxon>
        <taxon>Rhizobiaceae</taxon>
        <taxon>Rhizobium/Agrobacterium group</taxon>
        <taxon>Rhizobium</taxon>
    </lineage>
</organism>
<keyword evidence="2" id="KW-1185">Reference proteome</keyword>
<proteinExistence type="predicted"/>
<name>A0A387FS11_9HYPH</name>
<dbReference type="EMBL" id="CP032694">
    <property type="protein sequence ID" value="AYG58521.1"/>
    <property type="molecule type" value="Genomic_DNA"/>
</dbReference>
<accession>A0A387FS11</accession>
<dbReference type="KEGG" id="rjg:CCGE525_06630"/>
<protein>
    <submittedName>
        <fullName evidence="1">Uncharacterized protein</fullName>
    </submittedName>
</protein>
<evidence type="ECO:0000313" key="1">
    <source>
        <dbReference type="EMBL" id="AYG58521.1"/>
    </source>
</evidence>
<evidence type="ECO:0000313" key="2">
    <source>
        <dbReference type="Proteomes" id="UP000282195"/>
    </source>
</evidence>
<dbReference type="Proteomes" id="UP000282195">
    <property type="component" value="Chromosome"/>
</dbReference>